<gene>
    <name evidence="2" type="ORF">CIAN88_06035</name>
</gene>
<reference evidence="2 3" key="1">
    <citation type="submission" date="2014-08" db="EMBL/GenBank/DDBJ databases">
        <title>Clostridium innocuum, an unnegligible vancomycin-resistant pathogen causing extra-intestinal infections.</title>
        <authorList>
            <person name="Feng Y."/>
            <person name="Chiu C.-H."/>
        </authorList>
    </citation>
    <scope>NUCLEOTIDE SEQUENCE [LARGE SCALE GENOMIC DNA]</scope>
    <source>
        <strain evidence="2 3">AN88</strain>
    </source>
</reference>
<protein>
    <recommendedName>
        <fullName evidence="1">Replication-associated protein ORF2/G2P domain-containing protein</fullName>
    </recommendedName>
</protein>
<evidence type="ECO:0000313" key="2">
    <source>
        <dbReference type="EMBL" id="KGJ54100.1"/>
    </source>
</evidence>
<organism evidence="2 3">
    <name type="scientific">Clostridium innocuum</name>
    <dbReference type="NCBI Taxonomy" id="1522"/>
    <lineage>
        <taxon>Bacteria</taxon>
        <taxon>Bacillati</taxon>
        <taxon>Bacillota</taxon>
        <taxon>Clostridia</taxon>
        <taxon>Eubacteriales</taxon>
        <taxon>Clostridiaceae</taxon>
        <taxon>Clostridium</taxon>
    </lineage>
</organism>
<dbReference type="Pfam" id="PF23343">
    <property type="entry name" value="REP_ORF2-G2P"/>
    <property type="match status" value="1"/>
</dbReference>
<sequence length="301" mass="35891">MKRHNRQRGRPSKQHYLNYDYEKAFDIQTNMLSESQIERALKDGKIKSIYATKSIYSGTQLEVEIFPEFTKRCMIPAAGKRKPTKEEMQNLNDKNARKKVIRMLNTNFGKGYWITHDYENRFLPESMEEALKDIQNYFRRVNRLLKKKGMERAKYLYVTEWEEDIRCHHHLVIDCGLTMDELNRLWTKGKRSELRPIDYDENGLTGMANYITKKPRGKRRWNTSKGNLKQPTIRKNHSTFKRKHARAMKEDFSAIERMLRQEYKGYVFKDAQVFINQVNAGIYIYAQLRKWDPIKDGDNSA</sequence>
<dbReference type="Proteomes" id="UP000030008">
    <property type="component" value="Unassembled WGS sequence"/>
</dbReference>
<proteinExistence type="predicted"/>
<name>A0A099I8R6_CLOIN</name>
<evidence type="ECO:0000259" key="1">
    <source>
        <dbReference type="Pfam" id="PF23343"/>
    </source>
</evidence>
<dbReference type="AlphaFoldDB" id="A0A099I8R6"/>
<dbReference type="InterPro" id="IPR056906">
    <property type="entry name" value="ORF2/G2P_dom"/>
</dbReference>
<comment type="caution">
    <text evidence="2">The sequence shown here is derived from an EMBL/GenBank/DDBJ whole genome shotgun (WGS) entry which is preliminary data.</text>
</comment>
<dbReference type="RefSeq" id="WP_002607711.1">
    <property type="nucleotide sequence ID" value="NZ_JAKNTM010000001.1"/>
</dbReference>
<evidence type="ECO:0000313" key="3">
    <source>
        <dbReference type="Proteomes" id="UP000030008"/>
    </source>
</evidence>
<accession>A0A099I8R6</accession>
<feature type="domain" description="Replication-associated protein ORF2/G2P" evidence="1">
    <location>
        <begin position="113"/>
        <end position="214"/>
    </location>
</feature>
<dbReference type="EMBL" id="JQIF01000023">
    <property type="protein sequence ID" value="KGJ54100.1"/>
    <property type="molecule type" value="Genomic_DNA"/>
</dbReference>